<keyword evidence="3 4" id="KW-0479">Metal-binding</keyword>
<keyword evidence="2 4" id="KW-0686">Riboflavin biosynthesis</keyword>
<comment type="similarity">
    <text evidence="4">Belongs to the DHBP synthase family.</text>
</comment>
<dbReference type="InterPro" id="IPR000422">
    <property type="entry name" value="DHBP_synthase_RibB"/>
</dbReference>
<dbReference type="PANTHER" id="PTHR21327:SF18">
    <property type="entry name" value="3,4-DIHYDROXY-2-BUTANONE 4-PHOSPHATE SYNTHASE"/>
    <property type="match status" value="1"/>
</dbReference>
<comment type="subunit">
    <text evidence="4">Homodimer.</text>
</comment>
<dbReference type="Gene3D" id="3.90.870.10">
    <property type="entry name" value="DHBP synthase"/>
    <property type="match status" value="1"/>
</dbReference>
<keyword evidence="4" id="KW-0464">Manganese</keyword>
<dbReference type="GO" id="GO:0008686">
    <property type="term" value="F:3,4-dihydroxy-2-butanone-4-phosphate synthase activity"/>
    <property type="evidence" value="ECO:0007669"/>
    <property type="project" value="UniProtKB-EC"/>
</dbReference>
<evidence type="ECO:0000256" key="2">
    <source>
        <dbReference type="ARBA" id="ARBA00022619"/>
    </source>
</evidence>
<dbReference type="GO" id="GO:0046872">
    <property type="term" value="F:metal ion binding"/>
    <property type="evidence" value="ECO:0007669"/>
    <property type="project" value="UniProtKB-KW"/>
</dbReference>
<accession>A0A177T7X3</accession>
<comment type="pathway">
    <text evidence="1 4">Cofactor biosynthesis; riboflavin biosynthesis; 2-hydroxy-3-oxobutyl phosphate from D-ribulose 5-phosphate: step 1/1.</text>
</comment>
<feature type="compositionally biased region" description="Basic and acidic residues" evidence="5">
    <location>
        <begin position="175"/>
        <end position="185"/>
    </location>
</feature>
<evidence type="ECO:0000313" key="7">
    <source>
        <dbReference type="Proteomes" id="UP000077521"/>
    </source>
</evidence>
<dbReference type="EMBL" id="LWDF02000419">
    <property type="protein sequence ID" value="KAE8248943.1"/>
    <property type="molecule type" value="Genomic_DNA"/>
</dbReference>
<dbReference type="GO" id="GO:0005758">
    <property type="term" value="C:mitochondrial intermembrane space"/>
    <property type="evidence" value="ECO:0007669"/>
    <property type="project" value="TreeGrafter"/>
</dbReference>
<keyword evidence="4" id="KW-0460">Magnesium</keyword>
<proteinExistence type="inferred from homology"/>
<organism evidence="6 7">
    <name type="scientific">Tilletia indica</name>
    <dbReference type="NCBI Taxonomy" id="43049"/>
    <lineage>
        <taxon>Eukaryota</taxon>
        <taxon>Fungi</taxon>
        <taxon>Dikarya</taxon>
        <taxon>Basidiomycota</taxon>
        <taxon>Ustilaginomycotina</taxon>
        <taxon>Exobasidiomycetes</taxon>
        <taxon>Tilletiales</taxon>
        <taxon>Tilletiaceae</taxon>
        <taxon>Tilletia</taxon>
    </lineage>
</organism>
<dbReference type="NCBIfam" id="TIGR00506">
    <property type="entry name" value="ribB"/>
    <property type="match status" value="1"/>
</dbReference>
<name>A0A177T7X3_9BASI</name>
<dbReference type="Proteomes" id="UP000077521">
    <property type="component" value="Unassembled WGS sequence"/>
</dbReference>
<dbReference type="UniPathway" id="UPA00275">
    <property type="reaction ID" value="UER00399"/>
</dbReference>
<dbReference type="GO" id="GO:0009231">
    <property type="term" value="P:riboflavin biosynthetic process"/>
    <property type="evidence" value="ECO:0007669"/>
    <property type="project" value="UniProtKB-UniPathway"/>
</dbReference>
<evidence type="ECO:0000256" key="5">
    <source>
        <dbReference type="SAM" id="MobiDB-lite"/>
    </source>
</evidence>
<comment type="cofactor">
    <cofactor evidence="4">
        <name>Mg(2+)</name>
        <dbReference type="ChEBI" id="CHEBI:18420"/>
    </cofactor>
    <cofactor evidence="4">
        <name>Mn(2+)</name>
        <dbReference type="ChEBI" id="CHEBI:29035"/>
    </cofactor>
    <text evidence="4">Binds 2 divalent metal cations per subunit. Magnesium or manganese.</text>
</comment>
<dbReference type="GO" id="GO:0005829">
    <property type="term" value="C:cytosol"/>
    <property type="evidence" value="ECO:0007669"/>
    <property type="project" value="TreeGrafter"/>
</dbReference>
<dbReference type="PANTHER" id="PTHR21327">
    <property type="entry name" value="GTP CYCLOHYDROLASE II-RELATED"/>
    <property type="match status" value="1"/>
</dbReference>
<comment type="caution">
    <text evidence="6">The sequence shown here is derived from an EMBL/GenBank/DDBJ whole genome shotgun (WGS) entry which is preliminary data.</text>
</comment>
<dbReference type="SUPFAM" id="SSF55821">
    <property type="entry name" value="YrdC/RibB"/>
    <property type="match status" value="1"/>
</dbReference>
<gene>
    <name evidence="6" type="ORF">A4X13_0g5407</name>
</gene>
<feature type="region of interest" description="Disordered" evidence="5">
    <location>
        <begin position="157"/>
        <end position="195"/>
    </location>
</feature>
<dbReference type="Pfam" id="PF00926">
    <property type="entry name" value="DHBP_synthase"/>
    <property type="match status" value="1"/>
</dbReference>
<protein>
    <recommendedName>
        <fullName evidence="4">3,4-dihydroxy-2-butanone 4-phosphate synthase</fullName>
        <shortName evidence="4">DHBP synthase</shortName>
        <ecNumber evidence="4">4.1.99.12</ecNumber>
    </recommendedName>
</protein>
<reference evidence="6" key="1">
    <citation type="submission" date="2016-04" db="EMBL/GenBank/DDBJ databases">
        <authorList>
            <person name="Nguyen H.D."/>
            <person name="Samba Siva P."/>
            <person name="Cullis J."/>
            <person name="Levesque C.A."/>
            <person name="Hambleton S."/>
        </authorList>
    </citation>
    <scope>NUCLEOTIDE SEQUENCE</scope>
    <source>
        <strain evidence="6">DAOMC 236416</strain>
    </source>
</reference>
<dbReference type="InterPro" id="IPR017945">
    <property type="entry name" value="DHBP_synth_RibB-like_a/b_dom"/>
</dbReference>
<dbReference type="EC" id="4.1.99.12" evidence="4"/>
<feature type="compositionally biased region" description="Low complexity" evidence="5">
    <location>
        <begin position="12"/>
        <end position="32"/>
    </location>
</feature>
<evidence type="ECO:0000256" key="1">
    <source>
        <dbReference type="ARBA" id="ARBA00004904"/>
    </source>
</evidence>
<evidence type="ECO:0000313" key="6">
    <source>
        <dbReference type="EMBL" id="KAE8248943.1"/>
    </source>
</evidence>
<comment type="function">
    <text evidence="4">Catalyzes the conversion of D-ribulose 5-phosphate to formate and 3,4-dihydroxy-2-butanone 4-phosphate.</text>
</comment>
<keyword evidence="7" id="KW-1185">Reference proteome</keyword>
<keyword evidence="4" id="KW-0456">Lyase</keyword>
<feature type="region of interest" description="Disordered" evidence="5">
    <location>
        <begin position="1"/>
        <end position="33"/>
    </location>
</feature>
<evidence type="ECO:0000256" key="4">
    <source>
        <dbReference type="RuleBase" id="RU003843"/>
    </source>
</evidence>
<sequence length="267" mass="28978">MTPVPEAYVNGTTPSTSTSTDTAESSSSSSSSAMFDSVEDTVAAFSRGEFVVILDDENRENEGDLIIAADRITPEQMAWLIRHSSGFVCISLHPSIIEYLGLPMMVPQNTDRHKTAYTITLDYKWGTTTGISAHDRALTSRKLARVGELIDGGRRNAAGASQEVGGGLSAEQAEEERLRPEDFSRPGHLNPLRYTEGGVRKRRGHTEASVDLCLAAGRPPAGLLCELVDPDSAVGDIAARDACVKFAREHKLRICTIEAMVQWQESQ</sequence>
<reference evidence="6" key="2">
    <citation type="journal article" date="2019" name="IMA Fungus">
        <title>Genome sequencing and comparison of five Tilletia species to identify candidate genes for the detection of regulated species infecting wheat.</title>
        <authorList>
            <person name="Nguyen H.D.T."/>
            <person name="Sultana T."/>
            <person name="Kesanakurti P."/>
            <person name="Hambleton S."/>
        </authorList>
    </citation>
    <scope>NUCLEOTIDE SEQUENCE</scope>
    <source>
        <strain evidence="6">DAOMC 236416</strain>
    </source>
</reference>
<evidence type="ECO:0000256" key="3">
    <source>
        <dbReference type="ARBA" id="ARBA00022723"/>
    </source>
</evidence>
<dbReference type="AlphaFoldDB" id="A0A177T7X3"/>
<comment type="catalytic activity">
    <reaction evidence="4">
        <text>D-ribulose 5-phosphate = (2S)-2-hydroxy-3-oxobutyl phosphate + formate + H(+)</text>
        <dbReference type="Rhea" id="RHEA:18457"/>
        <dbReference type="ChEBI" id="CHEBI:15378"/>
        <dbReference type="ChEBI" id="CHEBI:15740"/>
        <dbReference type="ChEBI" id="CHEBI:58121"/>
        <dbReference type="ChEBI" id="CHEBI:58830"/>
        <dbReference type="EC" id="4.1.99.12"/>
    </reaction>
</comment>